<dbReference type="PATRIC" id="fig|1225564.3.peg.7107"/>
<reference evidence="1 2" key="1">
    <citation type="submission" date="2015-05" db="EMBL/GenBank/DDBJ databases">
        <title>Draft genome sequence of Microvirga vignae strain BR3299, a novel nitrogen fixing bacteria isolated from Brazil semi-aired region.</title>
        <authorList>
            <person name="Zilli J.E."/>
            <person name="Passos S.R."/>
            <person name="Leite J."/>
            <person name="Baldani J.I."/>
            <person name="Xavier G.R."/>
            <person name="Rumjaneck N.G."/>
            <person name="Simoes-Araujo J.L."/>
        </authorList>
    </citation>
    <scope>NUCLEOTIDE SEQUENCE [LARGE SCALE GENOMIC DNA]</scope>
    <source>
        <strain evidence="1 2">BR3299</strain>
    </source>
</reference>
<comment type="caution">
    <text evidence="1">The sequence shown here is derived from an EMBL/GenBank/DDBJ whole genome shotgun (WGS) entry which is preliminary data.</text>
</comment>
<proteinExistence type="predicted"/>
<gene>
    <name evidence="1" type="ORF">AA309_27350</name>
</gene>
<dbReference type="EMBL" id="LCYG01000094">
    <property type="protein sequence ID" value="KLK90161.1"/>
    <property type="molecule type" value="Genomic_DNA"/>
</dbReference>
<evidence type="ECO:0000313" key="1">
    <source>
        <dbReference type="EMBL" id="KLK90161.1"/>
    </source>
</evidence>
<protein>
    <submittedName>
        <fullName evidence="1">Uncharacterized protein</fullName>
    </submittedName>
</protein>
<organism evidence="1 2">
    <name type="scientific">Microvirga vignae</name>
    <dbReference type="NCBI Taxonomy" id="1225564"/>
    <lineage>
        <taxon>Bacteria</taxon>
        <taxon>Pseudomonadati</taxon>
        <taxon>Pseudomonadota</taxon>
        <taxon>Alphaproteobacteria</taxon>
        <taxon>Hyphomicrobiales</taxon>
        <taxon>Methylobacteriaceae</taxon>
        <taxon>Microvirga</taxon>
    </lineage>
</organism>
<accession>A0A0H1R5Q8</accession>
<name>A0A0H1R5Q8_9HYPH</name>
<dbReference type="AlphaFoldDB" id="A0A0H1R5Q8"/>
<dbReference type="Proteomes" id="UP000035489">
    <property type="component" value="Unassembled WGS sequence"/>
</dbReference>
<keyword evidence="2" id="KW-1185">Reference proteome</keyword>
<evidence type="ECO:0000313" key="2">
    <source>
        <dbReference type="Proteomes" id="UP000035489"/>
    </source>
</evidence>
<sequence length="86" mass="9564">MAHQSAPSVLALALRKDNRECSTSVCQRWCQLHRGISLQYQEQVTGRRSCGATSMRSAQGGPAREEELSSRKIQQCQFIVLVQQSG</sequence>